<sequence length="234" mass="26453">MPVSYLNTNQAVKELFGINASCLRSKANTFVRNETIPKTLVINEGFADASMGKRGKVHLQPKALVPLFNAFLLDAFLGDPKTVRSAMHEPTKRNSYARLIEEILHNLDTTENKHQLSSAASSFITQLKDPKFSLTERKLDTPFKDEQLPQLNFKLTNASLLRELLLKNRLALTATEQLLLDFLNNELEAAYQIAQTLDSDLLAKDTTLQMLVSFIQQQYKEAVSFTHFLSRLPD</sequence>
<evidence type="ECO:0000313" key="1">
    <source>
        <dbReference type="EMBL" id="PSW18886.1"/>
    </source>
</evidence>
<evidence type="ECO:0000313" key="2">
    <source>
        <dbReference type="Proteomes" id="UP000240481"/>
    </source>
</evidence>
<organism evidence="1 2">
    <name type="scientific">Photobacterium swingsii</name>
    <dbReference type="NCBI Taxonomy" id="680026"/>
    <lineage>
        <taxon>Bacteria</taxon>
        <taxon>Pseudomonadati</taxon>
        <taxon>Pseudomonadota</taxon>
        <taxon>Gammaproteobacteria</taxon>
        <taxon>Vibrionales</taxon>
        <taxon>Vibrionaceae</taxon>
        <taxon>Photobacterium</taxon>
    </lineage>
</organism>
<gene>
    <name evidence="1" type="ORF">C9I94_24285</name>
</gene>
<dbReference type="EMBL" id="PYLZ01000023">
    <property type="protein sequence ID" value="PSW18886.1"/>
    <property type="molecule type" value="Genomic_DNA"/>
</dbReference>
<dbReference type="OrthoDB" id="5902958at2"/>
<dbReference type="STRING" id="680026.AB733_23860"/>
<protein>
    <submittedName>
        <fullName evidence="1">Uncharacterized protein</fullName>
    </submittedName>
</protein>
<dbReference type="Proteomes" id="UP000240481">
    <property type="component" value="Unassembled WGS sequence"/>
</dbReference>
<dbReference type="RefSeq" id="WP_048901047.1">
    <property type="nucleotide sequence ID" value="NZ_AP024852.1"/>
</dbReference>
<name>A0A0J8V6T7_9GAMM</name>
<proteinExistence type="predicted"/>
<keyword evidence="2" id="KW-1185">Reference proteome</keyword>
<dbReference type="AlphaFoldDB" id="A0A0J8V6T7"/>
<reference evidence="1 2" key="1">
    <citation type="submission" date="2018-01" db="EMBL/GenBank/DDBJ databases">
        <title>Whole genome sequencing of Histamine producing bacteria.</title>
        <authorList>
            <person name="Butler K."/>
        </authorList>
    </citation>
    <scope>NUCLEOTIDE SEQUENCE [LARGE SCALE GENOMIC DNA]</scope>
    <source>
        <strain evidence="1 2">DSM 24669</strain>
    </source>
</reference>
<accession>A0A0J8V6T7</accession>
<comment type="caution">
    <text evidence="1">The sequence shown here is derived from an EMBL/GenBank/DDBJ whole genome shotgun (WGS) entry which is preliminary data.</text>
</comment>